<dbReference type="HOGENOM" id="CLU_110455_2_1_1"/>
<dbReference type="GO" id="GO:0045271">
    <property type="term" value="C:respiratory chain complex I"/>
    <property type="evidence" value="ECO:0007669"/>
    <property type="project" value="InterPro"/>
</dbReference>
<proteinExistence type="inferred from homology"/>
<dbReference type="EMBL" id="KN847494">
    <property type="protein sequence ID" value="KIW16745.1"/>
    <property type="molecule type" value="Genomic_DNA"/>
</dbReference>
<evidence type="ECO:0000256" key="3">
    <source>
        <dbReference type="SAM" id="MobiDB-lite"/>
    </source>
</evidence>
<dbReference type="PANTHER" id="PTHR12910">
    <property type="entry name" value="NADH-UBIQUINONE OXIDOREDUCTASE SUBUNIT B17.2"/>
    <property type="match status" value="1"/>
</dbReference>
<dbReference type="OrthoDB" id="274641at2759"/>
<dbReference type="PANTHER" id="PTHR12910:SF2">
    <property type="entry name" value="NADH DEHYDROGENASE [UBIQUINONE] 1 ALPHA SUBCOMPLEX SUBUNIT 12"/>
    <property type="match status" value="1"/>
</dbReference>
<reference evidence="4 5" key="1">
    <citation type="submission" date="2015-01" db="EMBL/GenBank/DDBJ databases">
        <title>The Genome Sequence of Exophiala spinifera CBS89968.</title>
        <authorList>
            <consortium name="The Broad Institute Genomics Platform"/>
            <person name="Cuomo C."/>
            <person name="de Hoog S."/>
            <person name="Gorbushina A."/>
            <person name="Stielow B."/>
            <person name="Teixiera M."/>
            <person name="Abouelleil A."/>
            <person name="Chapman S.B."/>
            <person name="Priest M."/>
            <person name="Young S.K."/>
            <person name="Wortman J."/>
            <person name="Nusbaum C."/>
            <person name="Birren B."/>
        </authorList>
    </citation>
    <scope>NUCLEOTIDE SEQUENCE [LARGE SCALE GENOMIC DNA]</scope>
    <source>
        <strain evidence="4 5">CBS 89968</strain>
    </source>
</reference>
<name>A0A0D2BDP5_9EURO</name>
<dbReference type="InterPro" id="IPR007763">
    <property type="entry name" value="NDUFA12"/>
</dbReference>
<sequence length="157" mass="18116">MSTVTRTLRNLWRIGFKEYGHQMQYMGDTKAGVLVGKDRWGNKYYENLEEDLPLRTRWVDYKDKELDASHIEPGWHAWISYLVDKPPVEDKLLAVGVRPWESKTPIINNTGGRAAYRPYSTTKPKYSAWEPVAKPRDGSSPFAPRDIREGAEFEAKA</sequence>
<gene>
    <name evidence="4" type="ORF">PV08_03934</name>
</gene>
<comment type="function">
    <text evidence="2">Accessory subunit of the mitochondrial membrane respiratory chain NADH dehydrogenase (Complex I), that is believed not to be involved in catalysis. Complex I functions in the transfer of electrons from NADH to the respiratory chain. The immediate electron acceptor for the enzyme is believed to be ubiquinone.</text>
</comment>
<evidence type="ECO:0000256" key="1">
    <source>
        <dbReference type="ARBA" id="ARBA00007355"/>
    </source>
</evidence>
<keyword evidence="2" id="KW-0813">Transport</keyword>
<keyword evidence="2" id="KW-0472">Membrane</keyword>
<feature type="compositionally biased region" description="Basic and acidic residues" evidence="3">
    <location>
        <begin position="145"/>
        <end position="157"/>
    </location>
</feature>
<dbReference type="GO" id="GO:0006979">
    <property type="term" value="P:response to oxidative stress"/>
    <property type="evidence" value="ECO:0007669"/>
    <property type="project" value="TreeGrafter"/>
</dbReference>
<dbReference type="STRING" id="91928.A0A0D2BDP5"/>
<dbReference type="Pfam" id="PF05071">
    <property type="entry name" value="NDUFA12"/>
    <property type="match status" value="1"/>
</dbReference>
<dbReference type="GO" id="GO:0005743">
    <property type="term" value="C:mitochondrial inner membrane"/>
    <property type="evidence" value="ECO:0007669"/>
    <property type="project" value="UniProtKB-SubCell"/>
</dbReference>
<organism evidence="4 5">
    <name type="scientific">Exophiala spinifera</name>
    <dbReference type="NCBI Taxonomy" id="91928"/>
    <lineage>
        <taxon>Eukaryota</taxon>
        <taxon>Fungi</taxon>
        <taxon>Dikarya</taxon>
        <taxon>Ascomycota</taxon>
        <taxon>Pezizomycotina</taxon>
        <taxon>Eurotiomycetes</taxon>
        <taxon>Chaetothyriomycetidae</taxon>
        <taxon>Chaetothyriales</taxon>
        <taxon>Herpotrichiellaceae</taxon>
        <taxon>Exophiala</taxon>
    </lineage>
</organism>
<comment type="subcellular location">
    <subcellularLocation>
        <location evidence="2">Mitochondrion inner membrane</location>
        <topology evidence="2">Peripheral membrane protein</topology>
        <orientation evidence="2">Matrix side</orientation>
    </subcellularLocation>
</comment>
<keyword evidence="5" id="KW-1185">Reference proteome</keyword>
<accession>A0A0D2BDP5</accession>
<dbReference type="Proteomes" id="UP000053328">
    <property type="component" value="Unassembled WGS sequence"/>
</dbReference>
<dbReference type="VEuPathDB" id="FungiDB:PV08_03934"/>
<dbReference type="RefSeq" id="XP_016236961.1">
    <property type="nucleotide sequence ID" value="XM_016378284.1"/>
</dbReference>
<protein>
    <recommendedName>
        <fullName evidence="2">NADH dehydrogenase [ubiquinone] 1 alpha subcomplex subunit</fullName>
    </recommendedName>
</protein>
<comment type="similarity">
    <text evidence="1 2">Belongs to the complex I NDUFA12 subunit family.</text>
</comment>
<keyword evidence="2" id="KW-0496">Mitochondrion</keyword>
<evidence type="ECO:0000313" key="4">
    <source>
        <dbReference type="EMBL" id="KIW16745.1"/>
    </source>
</evidence>
<keyword evidence="2" id="KW-0999">Mitochondrion inner membrane</keyword>
<dbReference type="GeneID" id="27331017"/>
<keyword evidence="2" id="KW-0679">Respiratory chain</keyword>
<dbReference type="AlphaFoldDB" id="A0A0D2BDP5"/>
<feature type="region of interest" description="Disordered" evidence="3">
    <location>
        <begin position="128"/>
        <end position="157"/>
    </location>
</feature>
<keyword evidence="2" id="KW-0249">Electron transport</keyword>
<evidence type="ECO:0000256" key="2">
    <source>
        <dbReference type="RuleBase" id="RU363103"/>
    </source>
</evidence>
<evidence type="ECO:0000313" key="5">
    <source>
        <dbReference type="Proteomes" id="UP000053328"/>
    </source>
</evidence>